<protein>
    <submittedName>
        <fullName evidence="2">Uncharacterized protein</fullName>
    </submittedName>
</protein>
<accession>A0A9W9DGY8</accession>
<gene>
    <name evidence="2" type="ORF">J3R30DRAFT_3712028</name>
</gene>
<dbReference type="AlphaFoldDB" id="A0A9W9DGY8"/>
<feature type="transmembrane region" description="Helical" evidence="1">
    <location>
        <begin position="49"/>
        <end position="67"/>
    </location>
</feature>
<name>A0A9W9DGY8_9AGAR</name>
<keyword evidence="1" id="KW-0472">Membrane</keyword>
<comment type="caution">
    <text evidence="2">The sequence shown here is derived from an EMBL/GenBank/DDBJ whole genome shotgun (WGS) entry which is preliminary data.</text>
</comment>
<evidence type="ECO:0000313" key="2">
    <source>
        <dbReference type="EMBL" id="KAJ4470177.1"/>
    </source>
</evidence>
<reference evidence="2" key="1">
    <citation type="submission" date="2022-08" db="EMBL/GenBank/DDBJ databases">
        <title>A Global Phylogenomic Analysis of the Shiitake Genus Lentinula.</title>
        <authorList>
            <consortium name="DOE Joint Genome Institute"/>
            <person name="Sierra-Patev S."/>
            <person name="Min B."/>
            <person name="Naranjo-Ortiz M."/>
            <person name="Looney B."/>
            <person name="Konkel Z."/>
            <person name="Slot J.C."/>
            <person name="Sakamoto Y."/>
            <person name="Steenwyk J.L."/>
            <person name="Rokas A."/>
            <person name="Carro J."/>
            <person name="Camarero S."/>
            <person name="Ferreira P."/>
            <person name="Molpeceres G."/>
            <person name="Ruiz-Duenas F.J."/>
            <person name="Serrano A."/>
            <person name="Henrissat B."/>
            <person name="Drula E."/>
            <person name="Hughes K.W."/>
            <person name="Mata J.L."/>
            <person name="Ishikawa N.K."/>
            <person name="Vargas-Isla R."/>
            <person name="Ushijima S."/>
            <person name="Smith C.A."/>
            <person name="Ahrendt S."/>
            <person name="Andreopoulos W."/>
            <person name="He G."/>
            <person name="Labutti K."/>
            <person name="Lipzen A."/>
            <person name="Ng V."/>
            <person name="Riley R."/>
            <person name="Sandor L."/>
            <person name="Barry K."/>
            <person name="Martinez A.T."/>
            <person name="Xiao Y."/>
            <person name="Gibbons J.G."/>
            <person name="Terashima K."/>
            <person name="Grigoriev I.V."/>
            <person name="Hibbett D.S."/>
        </authorList>
    </citation>
    <scope>NUCLEOTIDE SEQUENCE</scope>
    <source>
        <strain evidence="2">JLM2183</strain>
    </source>
</reference>
<dbReference type="Proteomes" id="UP001150266">
    <property type="component" value="Unassembled WGS sequence"/>
</dbReference>
<evidence type="ECO:0000313" key="3">
    <source>
        <dbReference type="Proteomes" id="UP001150266"/>
    </source>
</evidence>
<feature type="transmembrane region" description="Helical" evidence="1">
    <location>
        <begin position="7"/>
        <end position="24"/>
    </location>
</feature>
<evidence type="ECO:0000256" key="1">
    <source>
        <dbReference type="SAM" id="Phobius"/>
    </source>
</evidence>
<proteinExistence type="predicted"/>
<organism evidence="2 3">
    <name type="scientific">Lentinula aciculospora</name>
    <dbReference type="NCBI Taxonomy" id="153920"/>
    <lineage>
        <taxon>Eukaryota</taxon>
        <taxon>Fungi</taxon>
        <taxon>Dikarya</taxon>
        <taxon>Basidiomycota</taxon>
        <taxon>Agaricomycotina</taxon>
        <taxon>Agaricomycetes</taxon>
        <taxon>Agaricomycetidae</taxon>
        <taxon>Agaricales</taxon>
        <taxon>Marasmiineae</taxon>
        <taxon>Omphalotaceae</taxon>
        <taxon>Lentinula</taxon>
    </lineage>
</organism>
<keyword evidence="1" id="KW-1133">Transmembrane helix</keyword>
<dbReference type="EMBL" id="JAOTPV010000027">
    <property type="protein sequence ID" value="KAJ4470177.1"/>
    <property type="molecule type" value="Genomic_DNA"/>
</dbReference>
<dbReference type="OrthoDB" id="2686513at2759"/>
<sequence length="124" mass="13608">MAVGWEGILLIDTILFALTLWKAYHSRLPVGTSRVGVSLFAVVVRDGSVYFLIIASLNLVNIVSFYIPGRFQGNISAFVGCLSVTLMSRMMLDLHEAADPGIYTMHASSNYILSQDVWVSGGHR</sequence>
<keyword evidence="3" id="KW-1185">Reference proteome</keyword>
<keyword evidence="1" id="KW-0812">Transmembrane</keyword>